<organism evidence="1">
    <name type="scientific">Manihot esculenta</name>
    <name type="common">Cassava</name>
    <name type="synonym">Jatropha manihot</name>
    <dbReference type="NCBI Taxonomy" id="3983"/>
    <lineage>
        <taxon>Eukaryota</taxon>
        <taxon>Viridiplantae</taxon>
        <taxon>Streptophyta</taxon>
        <taxon>Embryophyta</taxon>
        <taxon>Tracheophyta</taxon>
        <taxon>Spermatophyta</taxon>
        <taxon>Magnoliopsida</taxon>
        <taxon>eudicotyledons</taxon>
        <taxon>Gunneridae</taxon>
        <taxon>Pentapetalae</taxon>
        <taxon>rosids</taxon>
        <taxon>fabids</taxon>
        <taxon>Malpighiales</taxon>
        <taxon>Euphorbiaceae</taxon>
        <taxon>Crotonoideae</taxon>
        <taxon>Manihoteae</taxon>
        <taxon>Manihot</taxon>
    </lineage>
</organism>
<reference evidence="1" key="1">
    <citation type="submission" date="2016-02" db="EMBL/GenBank/DDBJ databases">
        <title>WGS assembly of Manihot esculenta.</title>
        <authorList>
            <person name="Bredeson J.V."/>
            <person name="Prochnik S.E."/>
            <person name="Lyons J.B."/>
            <person name="Schmutz J."/>
            <person name="Grimwood J."/>
            <person name="Vrebalov J."/>
            <person name="Bart R.S."/>
            <person name="Amuge T."/>
            <person name="Ferguson M.E."/>
            <person name="Green R."/>
            <person name="Putnam N."/>
            <person name="Stites J."/>
            <person name="Rounsley S."/>
            <person name="Rokhsar D.S."/>
        </authorList>
    </citation>
    <scope>NUCLEOTIDE SEQUENCE [LARGE SCALE GENOMIC DNA]</scope>
    <source>
        <tissue evidence="1">Leaf</tissue>
    </source>
</reference>
<dbReference type="EMBL" id="CM004395">
    <property type="protein sequence ID" value="OAY41371.1"/>
    <property type="molecule type" value="Genomic_DNA"/>
</dbReference>
<dbReference type="AlphaFoldDB" id="A0A2C9V9D6"/>
<name>A0A2C9V9D6_MANES</name>
<proteinExistence type="predicted"/>
<gene>
    <name evidence="1" type="ORF">MANES_09G096500</name>
</gene>
<sequence length="59" mass="6861">MSFLSRKAKTNNLIQLQKENTLWDLSAHHQKHVFDQRTQAKRITSENLIGKKKSLVSVN</sequence>
<accession>A0A2C9V9D6</accession>
<protein>
    <submittedName>
        <fullName evidence="1">Uncharacterized protein</fullName>
    </submittedName>
</protein>
<evidence type="ECO:0000313" key="1">
    <source>
        <dbReference type="EMBL" id="OAY41371.1"/>
    </source>
</evidence>